<dbReference type="Proteomes" id="UP001596447">
    <property type="component" value="Unassembled WGS sequence"/>
</dbReference>
<evidence type="ECO:0000313" key="2">
    <source>
        <dbReference type="Proteomes" id="UP001596447"/>
    </source>
</evidence>
<dbReference type="RefSeq" id="WP_279529567.1">
    <property type="nucleotide sequence ID" value="NZ_CP122312.1"/>
</dbReference>
<dbReference type="Pfam" id="PF11964">
    <property type="entry name" value="SpoIIAA-like"/>
    <property type="match status" value="1"/>
</dbReference>
<keyword evidence="2" id="KW-1185">Reference proteome</keyword>
<dbReference type="InterPro" id="IPR021866">
    <property type="entry name" value="SpoIIAA-like"/>
</dbReference>
<proteinExistence type="predicted"/>
<dbReference type="Gene3D" id="3.40.50.10600">
    <property type="entry name" value="SpoIIaa-like domains"/>
    <property type="match status" value="1"/>
</dbReference>
<evidence type="ECO:0000313" key="1">
    <source>
        <dbReference type="EMBL" id="MFC7199638.1"/>
    </source>
</evidence>
<sequence length="119" mass="13961">MYEKLDRSEGRVVGYEVRDELTEEELEEILLDLEEVIIEEGSVRILVHVPSFPSPDLDALDEDIGFWLEHGDDIDRYAIVGDSKLVEWVTELEDRLTDIDLQYFEEEDLDEAWAWLEDS</sequence>
<name>A0ABD5Z3B3_9EURY</name>
<reference evidence="1 2" key="1">
    <citation type="journal article" date="2019" name="Int. J. Syst. Evol. Microbiol.">
        <title>The Global Catalogue of Microorganisms (GCM) 10K type strain sequencing project: providing services to taxonomists for standard genome sequencing and annotation.</title>
        <authorList>
            <consortium name="The Broad Institute Genomics Platform"/>
            <consortium name="The Broad Institute Genome Sequencing Center for Infectious Disease"/>
            <person name="Wu L."/>
            <person name="Ma J."/>
        </authorList>
    </citation>
    <scope>NUCLEOTIDE SEQUENCE [LARGE SCALE GENOMIC DNA]</scope>
    <source>
        <strain evidence="1 2">XZGYJ-43</strain>
    </source>
</reference>
<dbReference type="EMBL" id="JBHTAR010000011">
    <property type="protein sequence ID" value="MFC7199638.1"/>
    <property type="molecule type" value="Genomic_DNA"/>
</dbReference>
<protein>
    <submittedName>
        <fullName evidence="1">STAS/SEC14 domain-containing protein</fullName>
    </submittedName>
</protein>
<dbReference type="InterPro" id="IPR038396">
    <property type="entry name" value="SpoIIAA-like_sf"/>
</dbReference>
<accession>A0ABD5Z3B3</accession>
<organism evidence="1 2">
    <name type="scientific">Halospeciosus flavus</name>
    <dbReference type="NCBI Taxonomy" id="3032283"/>
    <lineage>
        <taxon>Archaea</taxon>
        <taxon>Methanobacteriati</taxon>
        <taxon>Methanobacteriota</taxon>
        <taxon>Stenosarchaea group</taxon>
        <taxon>Halobacteria</taxon>
        <taxon>Halobacteriales</taxon>
        <taxon>Halobacteriaceae</taxon>
        <taxon>Halospeciosus</taxon>
    </lineage>
</organism>
<dbReference type="InterPro" id="IPR036513">
    <property type="entry name" value="STAS_dom_sf"/>
</dbReference>
<comment type="caution">
    <text evidence="1">The sequence shown here is derived from an EMBL/GenBank/DDBJ whole genome shotgun (WGS) entry which is preliminary data.</text>
</comment>
<dbReference type="SUPFAM" id="SSF52091">
    <property type="entry name" value="SpoIIaa-like"/>
    <property type="match status" value="1"/>
</dbReference>
<gene>
    <name evidence="1" type="ORF">ACFQJ9_09470</name>
</gene>
<dbReference type="AlphaFoldDB" id="A0ABD5Z3B3"/>